<dbReference type="EMBL" id="CACRUT010000023">
    <property type="protein sequence ID" value="VYU55941.1"/>
    <property type="molecule type" value="Genomic_DNA"/>
</dbReference>
<organism evidence="1">
    <name type="scientific">Paraprevotella clara</name>
    <dbReference type="NCBI Taxonomy" id="454154"/>
    <lineage>
        <taxon>Bacteria</taxon>
        <taxon>Pseudomonadati</taxon>
        <taxon>Bacteroidota</taxon>
        <taxon>Bacteroidia</taxon>
        <taxon>Bacteroidales</taxon>
        <taxon>Prevotellaceae</taxon>
        <taxon>Paraprevotella</taxon>
    </lineage>
</organism>
<name>A0A6N3FV98_9BACT</name>
<evidence type="ECO:0000313" key="1">
    <source>
        <dbReference type="EMBL" id="VYU55941.1"/>
    </source>
</evidence>
<protein>
    <submittedName>
        <fullName evidence="1">Uncharacterized protein</fullName>
    </submittedName>
</protein>
<reference evidence="1" key="1">
    <citation type="submission" date="2019-11" db="EMBL/GenBank/DDBJ databases">
        <authorList>
            <person name="Feng L."/>
        </authorList>
    </citation>
    <scope>NUCLEOTIDE SEQUENCE</scope>
    <source>
        <strain evidence="1">PclaraLFYP37</strain>
    </source>
</reference>
<dbReference type="AlphaFoldDB" id="A0A6N3FV98"/>
<proteinExistence type="predicted"/>
<dbReference type="RefSeq" id="WP_008619787.1">
    <property type="nucleotide sequence ID" value="NZ_AP025941.1"/>
</dbReference>
<accession>A0A6N3FV98</accession>
<gene>
    <name evidence="1" type="ORF">PCLFYP37_00235</name>
</gene>
<sequence>MKRKILPLFVLFWVLGHIQFMAQPPKGQFSPQDFVKHLESFIVREACLTPAEATAFFPIFHELHDKQRGINWQIRELKKRSLPAHSTDKDYYNLIKEINKLKIESAELEDVYYKKMCKAVPARKVHEAMQAEDRFHRRMLRKFSNRPDRSKQK</sequence>
<dbReference type="GeneID" id="93557252"/>